<keyword evidence="1" id="KW-0812">Transmembrane</keyword>
<name>A0A506PRV1_9FLAO</name>
<organism evidence="2 3">
    <name type="scientific">Paucihalobacter ruber</name>
    <dbReference type="NCBI Taxonomy" id="2567861"/>
    <lineage>
        <taxon>Bacteria</taxon>
        <taxon>Pseudomonadati</taxon>
        <taxon>Bacteroidota</taxon>
        <taxon>Flavobacteriia</taxon>
        <taxon>Flavobacteriales</taxon>
        <taxon>Flavobacteriaceae</taxon>
        <taxon>Paucihalobacter</taxon>
    </lineage>
</organism>
<evidence type="ECO:0000313" key="2">
    <source>
        <dbReference type="EMBL" id="TPV35992.1"/>
    </source>
</evidence>
<dbReference type="Proteomes" id="UP000317332">
    <property type="component" value="Unassembled WGS sequence"/>
</dbReference>
<keyword evidence="1" id="KW-0472">Membrane</keyword>
<feature type="transmembrane region" description="Helical" evidence="1">
    <location>
        <begin position="7"/>
        <end position="26"/>
    </location>
</feature>
<comment type="caution">
    <text evidence="2">The sequence shown here is derived from an EMBL/GenBank/DDBJ whole genome shotgun (WGS) entry which is preliminary data.</text>
</comment>
<evidence type="ECO:0000256" key="1">
    <source>
        <dbReference type="SAM" id="Phobius"/>
    </source>
</evidence>
<keyword evidence="3" id="KW-1185">Reference proteome</keyword>
<proteinExistence type="predicted"/>
<sequence>MKNKKKTYVLLVLVVVVWGLVIYRIIAALNPELPDLTPPSLSGLKVESIKRDSLSFTMTKLDRDPFLGTITKQDTFKIVKAQSSIPKNNIQVTYKGIIMPSSKEAAIFILQIKNRERLLKVGQSVDSVTLVKGNASTVTIKYNHIVRQIPIKV</sequence>
<protein>
    <submittedName>
        <fullName evidence="2">Uncharacterized protein</fullName>
    </submittedName>
</protein>
<dbReference type="OrthoDB" id="676730at2"/>
<keyword evidence="1" id="KW-1133">Transmembrane helix</keyword>
<dbReference type="AlphaFoldDB" id="A0A506PRV1"/>
<reference evidence="2 3" key="1">
    <citation type="submission" date="2019-06" db="EMBL/GenBank/DDBJ databases">
        <title>Flavobacteriaceae Paucihalobacterium erythroidium CWB-1, complete genome.</title>
        <authorList>
            <person name="Wu S."/>
        </authorList>
    </citation>
    <scope>NUCLEOTIDE SEQUENCE [LARGE SCALE GENOMIC DNA]</scope>
    <source>
        <strain evidence="2 3">CWB-1</strain>
    </source>
</reference>
<accession>A0A506PRV1</accession>
<gene>
    <name evidence="2" type="ORF">FJ651_03480</name>
</gene>
<evidence type="ECO:0000313" key="3">
    <source>
        <dbReference type="Proteomes" id="UP000317332"/>
    </source>
</evidence>
<dbReference type="RefSeq" id="WP_140989002.1">
    <property type="nucleotide sequence ID" value="NZ_VHIQ01000001.1"/>
</dbReference>
<dbReference type="EMBL" id="VHIQ01000001">
    <property type="protein sequence ID" value="TPV35992.1"/>
    <property type="molecule type" value="Genomic_DNA"/>
</dbReference>